<evidence type="ECO:0000259" key="3">
    <source>
        <dbReference type="Pfam" id="PF13464"/>
    </source>
</evidence>
<feature type="compositionally biased region" description="Low complexity" evidence="1">
    <location>
        <begin position="182"/>
        <end position="204"/>
    </location>
</feature>
<dbReference type="Proteomes" id="UP000035027">
    <property type="component" value="Chromosome"/>
</dbReference>
<accession>A0A0F7PZ26</accession>
<keyword evidence="2" id="KW-1133">Transmembrane helix</keyword>
<dbReference type="InterPro" id="IPR010982">
    <property type="entry name" value="Lambda_DNA-bd_dom_sf"/>
</dbReference>
<feature type="region of interest" description="Disordered" evidence="1">
    <location>
        <begin position="155"/>
        <end position="209"/>
    </location>
</feature>
<feature type="compositionally biased region" description="Basic and acidic residues" evidence="1">
    <location>
        <begin position="94"/>
        <end position="104"/>
    </location>
</feature>
<dbReference type="PANTHER" id="PTHR34475">
    <property type="match status" value="1"/>
</dbReference>
<keyword evidence="2" id="KW-0812">Transmembrane</keyword>
<dbReference type="PATRIC" id="fig|1194971.3.peg.1081"/>
<keyword evidence="2" id="KW-0472">Membrane</keyword>
<dbReference type="Pfam" id="PF13464">
    <property type="entry name" value="RodZ_C"/>
    <property type="match status" value="1"/>
</dbReference>
<feature type="transmembrane region" description="Helical" evidence="2">
    <location>
        <begin position="122"/>
        <end position="146"/>
    </location>
</feature>
<dbReference type="Gene3D" id="1.10.260.40">
    <property type="entry name" value="lambda repressor-like DNA-binding domains"/>
    <property type="match status" value="1"/>
</dbReference>
<dbReference type="EMBL" id="CP011403">
    <property type="protein sequence ID" value="AKI04624.1"/>
    <property type="molecule type" value="Genomic_DNA"/>
</dbReference>
<gene>
    <name evidence="4" type="ORF">LsR_01077</name>
</gene>
<feature type="domain" description="Cytoskeleton protein RodZ-like C-terminal" evidence="3">
    <location>
        <begin position="239"/>
        <end position="300"/>
    </location>
</feature>
<dbReference type="PANTHER" id="PTHR34475:SF1">
    <property type="entry name" value="CYTOSKELETON PROTEIN RODZ"/>
    <property type="match status" value="1"/>
</dbReference>
<evidence type="ECO:0000256" key="2">
    <source>
        <dbReference type="SAM" id="Phobius"/>
    </source>
</evidence>
<dbReference type="InterPro" id="IPR050400">
    <property type="entry name" value="Bact_Cytoskel_RodZ"/>
</dbReference>
<proteinExistence type="predicted"/>
<dbReference type="InterPro" id="IPR025194">
    <property type="entry name" value="RodZ-like_C"/>
</dbReference>
<dbReference type="GO" id="GO:0003677">
    <property type="term" value="F:DNA binding"/>
    <property type="evidence" value="ECO:0007669"/>
    <property type="project" value="UniProtKB-KW"/>
</dbReference>
<feature type="region of interest" description="Disordered" evidence="1">
    <location>
        <begin position="80"/>
        <end position="114"/>
    </location>
</feature>
<sequence>MERVSMTDIGKTLQNARNEKHYTLDDLQQITKIQKRYLIAIEENNFDALPGDFYVRAFIRQYADTVGIKADKLLSELDEQAGKKKVEETEEEPTEAKTRTEAVRRQQQSSTPSQVSQSFDKFMHYLPTIIIVGVVVIIIGSIYFVVAGNKKEANQAASSTNVSISSDVSSSKKSSKKESSSEEVSSSSSKKESSSSSESSSKSSKGQKITNTAVSGSRFTYSLTSPAKKNKIKFTSKGGSAWSSISVNGTANWQGTLQNGASHTVTLPEGTTSFNISLGNSNVTNITINGKKFDFLKENSTLTVRQITVNVANE</sequence>
<evidence type="ECO:0000313" key="5">
    <source>
        <dbReference type="Proteomes" id="UP000035027"/>
    </source>
</evidence>
<dbReference type="AlphaFoldDB" id="A0A0F7PZ26"/>
<evidence type="ECO:0000256" key="1">
    <source>
        <dbReference type="SAM" id="MobiDB-lite"/>
    </source>
</evidence>
<organism evidence="4 5">
    <name type="scientific">Ligilactobacillus salivarius str. Ren</name>
    <dbReference type="NCBI Taxonomy" id="1194971"/>
    <lineage>
        <taxon>Bacteria</taxon>
        <taxon>Bacillati</taxon>
        <taxon>Bacillota</taxon>
        <taxon>Bacilli</taxon>
        <taxon>Lactobacillales</taxon>
        <taxon>Lactobacillaceae</taxon>
        <taxon>Ligilactobacillus</taxon>
    </lineage>
</organism>
<feature type="compositionally biased region" description="Low complexity" evidence="1">
    <location>
        <begin position="158"/>
        <end position="172"/>
    </location>
</feature>
<name>A0A0F7PZ26_9LACO</name>
<dbReference type="Pfam" id="PF13413">
    <property type="entry name" value="HTH_25"/>
    <property type="match status" value="1"/>
</dbReference>
<protein>
    <submittedName>
        <fullName evidence="4">DNA-binding protein</fullName>
    </submittedName>
</protein>
<evidence type="ECO:0000313" key="4">
    <source>
        <dbReference type="EMBL" id="AKI04624.1"/>
    </source>
</evidence>
<keyword evidence="4" id="KW-0238">DNA-binding</keyword>
<reference evidence="4 5" key="1">
    <citation type="submission" date="2015-05" db="EMBL/GenBank/DDBJ databases">
        <title>Complete genome sequence of Lactobacillus salivarius Ren, a probiotic strain with antitumor activity.</title>
        <authorList>
            <person name="Sun E."/>
            <person name="Zhao L."/>
            <person name="Liu S."/>
            <person name="Zhang M."/>
            <person name="Guo H."/>
            <person name="Ren F."/>
        </authorList>
    </citation>
    <scope>NUCLEOTIDE SEQUENCE [LARGE SCALE GENOMIC DNA]</scope>
    <source>
        <strain evidence="4 5">Ren</strain>
    </source>
</reference>